<reference evidence="1" key="2">
    <citation type="submission" date="2025-09" db="UniProtKB">
        <authorList>
            <consortium name="EnsemblPlants"/>
        </authorList>
    </citation>
    <scope>IDENTIFICATION</scope>
</reference>
<evidence type="ECO:0000313" key="2">
    <source>
        <dbReference type="Proteomes" id="UP001732700"/>
    </source>
</evidence>
<evidence type="ECO:0000313" key="1">
    <source>
        <dbReference type="EnsemblPlants" id="AVESA.00010b.r2.1AG0030270.1.CDS"/>
    </source>
</evidence>
<accession>A0ACD5TCL2</accession>
<keyword evidence="2" id="KW-1185">Reference proteome</keyword>
<protein>
    <submittedName>
        <fullName evidence="1">Uncharacterized protein</fullName>
    </submittedName>
</protein>
<reference evidence="1" key="1">
    <citation type="submission" date="2021-05" db="EMBL/GenBank/DDBJ databases">
        <authorList>
            <person name="Scholz U."/>
            <person name="Mascher M."/>
            <person name="Fiebig A."/>
        </authorList>
    </citation>
    <scope>NUCLEOTIDE SEQUENCE [LARGE SCALE GENOMIC DNA]</scope>
</reference>
<name>A0ACD5TCL2_AVESA</name>
<organism evidence="1 2">
    <name type="scientific">Avena sativa</name>
    <name type="common">Oat</name>
    <dbReference type="NCBI Taxonomy" id="4498"/>
    <lineage>
        <taxon>Eukaryota</taxon>
        <taxon>Viridiplantae</taxon>
        <taxon>Streptophyta</taxon>
        <taxon>Embryophyta</taxon>
        <taxon>Tracheophyta</taxon>
        <taxon>Spermatophyta</taxon>
        <taxon>Magnoliopsida</taxon>
        <taxon>Liliopsida</taxon>
        <taxon>Poales</taxon>
        <taxon>Poaceae</taxon>
        <taxon>BOP clade</taxon>
        <taxon>Pooideae</taxon>
        <taxon>Poodae</taxon>
        <taxon>Poeae</taxon>
        <taxon>Poeae Chloroplast Group 1 (Aveneae type)</taxon>
        <taxon>Aveninae</taxon>
        <taxon>Avena</taxon>
    </lineage>
</organism>
<dbReference type="EnsemblPlants" id="AVESA.00010b.r2.1AG0030270.1">
    <property type="protein sequence ID" value="AVESA.00010b.r2.1AG0030270.1.CDS"/>
    <property type="gene ID" value="AVESA.00010b.r2.1AG0030270"/>
</dbReference>
<sequence length="599" mass="65090">MDAAAGVGGVRTYADVEEFFNSFSLEGSSAQDRIDAIVPYLISLLPPPVVPAPDADAASDSEDDHFSLTSSSSSSDYGAAVGADWPAVVLAARGDGQDHISGLGNDLLSNVISRLPTKEAARTMVLSTRWRSVWAETPLLLDDAHLRDADEPREMAAFRDLLAVSRCVAAHPGPVHGIRITRISFHMQEYSLQRLVSSLAAKNVKDLILFNRPCPLNMPLPDDILRCASLTRLYLGVWRWRFFPVNTAADPPAFPSLQELGIFHSIIKDKELDALLAHCPRLKILSCALTYSCPSRLHVSSSSSSSLRVVMDWRCIFDEVLVDNAPCLERLLLESVGGRRRPIKIVHAPRLELLGFLDLQLHTLEIGGIVIRAGMNVRASAMLPSLRILAVKVRFSHDMEVKMLPTLLRCFPRLETLHVVSIRSRSPDAVNDMDFWKSLASCDCLESHLKTFVLHGFQGRKNEAAFARYIFKNGKVLKSYGFVYSDGDNVVVEGSDGSSSSDDVAVEEGPMPGFVGEGNASSGGSSGSDDVVVERGPMSGTVGEGNAPSGGSTGRYIFACPASPCWSFQNAIDFSVEDPFYVLGDAIALIDPVEGERAR</sequence>
<proteinExistence type="predicted"/>
<dbReference type="Proteomes" id="UP001732700">
    <property type="component" value="Chromosome 1A"/>
</dbReference>